<proteinExistence type="predicted"/>
<organism evidence="1 2">
    <name type="scientific">Streptomyces tuirus</name>
    <dbReference type="NCBI Taxonomy" id="68278"/>
    <lineage>
        <taxon>Bacteria</taxon>
        <taxon>Bacillati</taxon>
        <taxon>Actinomycetota</taxon>
        <taxon>Actinomycetes</taxon>
        <taxon>Kitasatosporales</taxon>
        <taxon>Streptomycetaceae</taxon>
        <taxon>Streptomyces</taxon>
    </lineage>
</organism>
<evidence type="ECO:0000313" key="2">
    <source>
        <dbReference type="Proteomes" id="UP000682308"/>
    </source>
</evidence>
<evidence type="ECO:0000313" key="1">
    <source>
        <dbReference type="EMBL" id="MBR8638561.1"/>
    </source>
</evidence>
<accession>A0A941F9B0</accession>
<sequence length="55" mass="6005">MTKTESAIRAQVLNEAIEAARGEYLHDDTRTPEDEAYNQAVSDVVAAIGALLEEK</sequence>
<protein>
    <submittedName>
        <fullName evidence="1">Uncharacterized protein</fullName>
    </submittedName>
</protein>
<dbReference type="EMBL" id="JAGTPG010000001">
    <property type="protein sequence ID" value="MBR8638561.1"/>
    <property type="molecule type" value="Genomic_DNA"/>
</dbReference>
<keyword evidence="2" id="KW-1185">Reference proteome</keyword>
<reference evidence="1 2" key="1">
    <citation type="submission" date="2021-04" db="EMBL/GenBank/DDBJ databases">
        <title>Characterization of the biosynthetic gene cluster of new lipopeptides with antitumor activity in the genome of the marine Streptomyces PHM034.</title>
        <authorList>
            <person name="Ceniceros A."/>
            <person name="Canedo L."/>
            <person name="Mendez C."/>
            <person name="Olano C."/>
            <person name="Schleissner C."/>
            <person name="Cuevas C."/>
            <person name="De La Calle F."/>
            <person name="Salas J.A."/>
        </authorList>
    </citation>
    <scope>NUCLEOTIDE SEQUENCE [LARGE SCALE GENOMIC DNA]</scope>
    <source>
        <strain evidence="1 2">PHM034</strain>
    </source>
</reference>
<gene>
    <name evidence="1" type="ORF">KEF29_02925</name>
</gene>
<dbReference type="Proteomes" id="UP000682308">
    <property type="component" value="Unassembled WGS sequence"/>
</dbReference>
<name>A0A941F9B0_9ACTN</name>
<dbReference type="AlphaFoldDB" id="A0A941F9B0"/>
<comment type="caution">
    <text evidence="1">The sequence shown here is derived from an EMBL/GenBank/DDBJ whole genome shotgun (WGS) entry which is preliminary data.</text>
</comment>